<feature type="domain" description="Phosphodiester glycosidase" evidence="3">
    <location>
        <begin position="215"/>
        <end position="390"/>
    </location>
</feature>
<dbReference type="SUPFAM" id="SSF56300">
    <property type="entry name" value="Metallo-dependent phosphatases"/>
    <property type="match status" value="1"/>
</dbReference>
<evidence type="ECO:0000313" key="4">
    <source>
        <dbReference type="EMBL" id="MFB9834144.1"/>
    </source>
</evidence>
<dbReference type="EMBL" id="JBHLZP010000123">
    <property type="protein sequence ID" value="MFB9834144.1"/>
    <property type="molecule type" value="Genomic_DNA"/>
</dbReference>
<feature type="signal peptide" evidence="1">
    <location>
        <begin position="1"/>
        <end position="27"/>
    </location>
</feature>
<comment type="caution">
    <text evidence="4">The sequence shown here is derived from an EMBL/GenBank/DDBJ whole genome shotgun (WGS) entry which is preliminary data.</text>
</comment>
<dbReference type="GO" id="GO:0016798">
    <property type="term" value="F:hydrolase activity, acting on glycosyl bonds"/>
    <property type="evidence" value="ECO:0007669"/>
    <property type="project" value="UniProtKB-KW"/>
</dbReference>
<keyword evidence="1" id="KW-0732">Signal</keyword>
<protein>
    <submittedName>
        <fullName evidence="4">Phosphodiester glycosidase family protein</fullName>
    </submittedName>
</protein>
<dbReference type="InterPro" id="IPR018711">
    <property type="entry name" value="NAGPA"/>
</dbReference>
<keyword evidence="4" id="KW-0378">Hydrolase</keyword>
<accession>A0ABV5YGH3</accession>
<name>A0ABV5YGH3_9ACTN</name>
<feature type="chain" id="PRO_5045101034" evidence="1">
    <location>
        <begin position="28"/>
        <end position="1158"/>
    </location>
</feature>
<dbReference type="Gene3D" id="3.60.21.10">
    <property type="match status" value="1"/>
</dbReference>
<proteinExistence type="predicted"/>
<evidence type="ECO:0000259" key="2">
    <source>
        <dbReference type="Pfam" id="PF00149"/>
    </source>
</evidence>
<dbReference type="RefSeq" id="WP_378203173.1">
    <property type="nucleotide sequence ID" value="NZ_JBHLZP010000123.1"/>
</dbReference>
<dbReference type="Pfam" id="PF09992">
    <property type="entry name" value="NAGPA"/>
    <property type="match status" value="1"/>
</dbReference>
<keyword evidence="5" id="KW-1185">Reference proteome</keyword>
<evidence type="ECO:0000259" key="3">
    <source>
        <dbReference type="Pfam" id="PF09992"/>
    </source>
</evidence>
<evidence type="ECO:0000256" key="1">
    <source>
        <dbReference type="SAM" id="SignalP"/>
    </source>
</evidence>
<dbReference type="Proteomes" id="UP001589627">
    <property type="component" value="Unassembled WGS sequence"/>
</dbReference>
<keyword evidence="4" id="KW-0326">Glycosidase</keyword>
<dbReference type="PANTHER" id="PTHR40446">
    <property type="entry name" value="N-ACETYLGLUCOSAMINE-1-PHOSPHODIESTER ALPHA-N-ACETYLGLUCOSAMINIDASE"/>
    <property type="match status" value="1"/>
</dbReference>
<dbReference type="InterPro" id="IPR029052">
    <property type="entry name" value="Metallo-depent_PP-like"/>
</dbReference>
<dbReference type="Pfam" id="PF00149">
    <property type="entry name" value="Metallophos"/>
    <property type="match status" value="1"/>
</dbReference>
<feature type="domain" description="Calcineurin-like phosphoesterase" evidence="2">
    <location>
        <begin position="761"/>
        <end position="943"/>
    </location>
</feature>
<evidence type="ECO:0000313" key="5">
    <source>
        <dbReference type="Proteomes" id="UP001589627"/>
    </source>
</evidence>
<reference evidence="4 5" key="1">
    <citation type="submission" date="2024-09" db="EMBL/GenBank/DDBJ databases">
        <authorList>
            <person name="Sun Q."/>
            <person name="Mori K."/>
        </authorList>
    </citation>
    <scope>NUCLEOTIDE SEQUENCE [LARGE SCALE GENOMIC DNA]</scope>
    <source>
        <strain evidence="4 5">TBRC 0563</strain>
    </source>
</reference>
<gene>
    <name evidence="4" type="ORF">ACFFNX_18330</name>
</gene>
<organism evidence="4 5">
    <name type="scientific">Actinoallomurus acaciae</name>
    <dbReference type="NCBI Taxonomy" id="502577"/>
    <lineage>
        <taxon>Bacteria</taxon>
        <taxon>Bacillati</taxon>
        <taxon>Actinomycetota</taxon>
        <taxon>Actinomycetes</taxon>
        <taxon>Streptosporangiales</taxon>
        <taxon>Thermomonosporaceae</taxon>
        <taxon>Actinoallomurus</taxon>
    </lineage>
</organism>
<sequence length="1158" mass="120065">MVLSHRSLLVAFAAATIAVASPVAAHAQGSPPSPVTGGIPLVNTTEMIGPGISLQHLKALAPSGWYDGQFMTVDLSNRAVSTDLLTSGPVASGGPLSTAANKAGAVAGVNGEFFDIGNSNAALGGEIQNGRLIKTADIGGRQHVGVSDDGIAQLVDLTVDTAANFAGADHKVLSINAANGGGVPADGMIAFTSAWGTYSRNRGLTGVADDQIAEVLVENGKVVSVTPSGPAGSGTIPGDGFVLVGRGAAATAIRAMRPGDPATLRYALADNAAKKMRFALGEGGTIVSGGKVVGGLDTSIAPRTALGFKDGGHTLVLATWDGPGGTGKGGIGIDEEARELSAMGVQTAVNLDGGGSTTMVARALGANDATVRNVPSDGQERSDPNGVGVFVSKGDGRLHRLLIDPAAGAASADGGVKAFPGLHRTLVAEGIDDHQAPVTVDPKSVRWSAPGASVRGGTLKAPAKAGSHGTITVNAQVGHEKAQEKVTVLDPVDSVELSSERLSIADATPDDATAISVTGRDDQGYTAPIDPQDLSLDYDHSVVGIQPVDGKLRITPLTDAGTILTVSVGGRSVQLPITVGVQTKTVYDFDDDVLARWRNNSTAATRFLVDPDGLRIDFDAMRNVGITAASADQRVPVSGQPLRLRMRIKSSIDVPSGLTYIAYTDTNGKGNGVYGTGLTASDNWQYATFTLPANTAFPISLSGFQGINTSVAQQKAGTFVLDRIEADVPTSIDLPAQPDLRPDPLVSDDGSLLQGHNTWRFATLSDVQFTADNPALSQVATAAIERIRKTHPDLIVLNGDITDRGLPQDLTLARQVLTDAGCDLIPVGKEPPAYSTPNPKAGSIPCYYVPGNHESYGLDNVQSDLTNFTKEFGRPYRTFDHKGTRFILLASSLGSLHGTAWDQLPMMQKALADARRDPSVHNVMVFAHHPVDDPSETKSSQLGDRDEVALIEKMLTGFRDSTGKGAAMVGSHAQVANVHRVEGVPYTVLPSSGKDPYGTPDRGGFTGWVDWSVDSGKSADRQWLEADVRAFAQGITLDAPDSVKTGTTAQISGSIVQPEGVSTGTRVVPLRYPMSVGWGGSSTLAIGSGKAAIDAARHQGKVAILDPRTRTLTALRSGSVTVSVTNDSMRPYTDDGSLAPITTSKTIKVVPFTGDGPR</sequence>
<dbReference type="InterPro" id="IPR004843">
    <property type="entry name" value="Calcineurin-like_PHP"/>
</dbReference>
<dbReference type="PANTHER" id="PTHR40446:SF2">
    <property type="entry name" value="N-ACETYLGLUCOSAMINE-1-PHOSPHODIESTER ALPHA-N-ACETYLGLUCOSAMINIDASE"/>
    <property type="match status" value="1"/>
</dbReference>